<keyword evidence="4" id="KW-1133">Transmembrane helix</keyword>
<evidence type="ECO:0000313" key="6">
    <source>
        <dbReference type="EMBL" id="CAH0367600.1"/>
    </source>
</evidence>
<name>A0A8J2WVQ9_9STRA</name>
<dbReference type="GO" id="GO:0016020">
    <property type="term" value="C:membrane"/>
    <property type="evidence" value="ECO:0007669"/>
    <property type="project" value="UniProtKB-SubCell"/>
</dbReference>
<feature type="domain" description="VASt" evidence="5">
    <location>
        <begin position="110"/>
        <end position="284"/>
    </location>
</feature>
<keyword evidence="4" id="KW-0812">Transmembrane</keyword>
<evidence type="ECO:0000256" key="3">
    <source>
        <dbReference type="SAM" id="MobiDB-lite"/>
    </source>
</evidence>
<dbReference type="PROSITE" id="PS51778">
    <property type="entry name" value="VAST"/>
    <property type="match status" value="1"/>
</dbReference>
<keyword evidence="2 4" id="KW-0472">Membrane</keyword>
<dbReference type="AlphaFoldDB" id="A0A8J2WVQ9"/>
<dbReference type="OrthoDB" id="10659431at2759"/>
<comment type="caution">
    <text evidence="6">The sequence shown here is derived from an EMBL/GenBank/DDBJ whole genome shotgun (WGS) entry which is preliminary data.</text>
</comment>
<gene>
    <name evidence="6" type="ORF">PECAL_2P06320</name>
</gene>
<reference evidence="6" key="1">
    <citation type="submission" date="2021-11" db="EMBL/GenBank/DDBJ databases">
        <authorList>
            <consortium name="Genoscope - CEA"/>
            <person name="William W."/>
        </authorList>
    </citation>
    <scope>NUCLEOTIDE SEQUENCE</scope>
</reference>
<evidence type="ECO:0000256" key="2">
    <source>
        <dbReference type="ARBA" id="ARBA00023136"/>
    </source>
</evidence>
<evidence type="ECO:0000259" key="5">
    <source>
        <dbReference type="PROSITE" id="PS51778"/>
    </source>
</evidence>
<proteinExistence type="predicted"/>
<sequence>MPLPEGLSPPLLIALAAVWCRFVYALCTPNLSGAFVALATVAAWRWAVRAKRRRNSNHARTKPAPTPEIAQRAEASGMTVEQLDADALNTIQRCAKLATNDSEGEAEELGFRLVLTFDLAVTPSEAFSKFWENDYYARVLEEKCNNEDVTFEPWVSDNPKTRKVNTRHPLAKDISMPGISFSIPTAKIQRVFFDVCEMAFCIVEESRFEKIPYARALAVETVWLFQRKGSSIFGRVYYRCVFDCTVLSVPKWIQSYCNAHTREELIVTYGHWISAARELLEAETGVRSARMVDTPREAPPPSWAGVPTNGWDDVFPETKRWLEGFDAVSADQVSLKTVVSAVSVEEEVEAR</sequence>
<protein>
    <recommendedName>
        <fullName evidence="5">VASt domain-containing protein</fullName>
    </recommendedName>
</protein>
<keyword evidence="7" id="KW-1185">Reference proteome</keyword>
<dbReference type="Pfam" id="PF16016">
    <property type="entry name" value="VASt"/>
    <property type="match status" value="1"/>
</dbReference>
<dbReference type="Proteomes" id="UP000789595">
    <property type="component" value="Unassembled WGS sequence"/>
</dbReference>
<comment type="subcellular location">
    <subcellularLocation>
        <location evidence="1">Membrane</location>
    </subcellularLocation>
</comment>
<feature type="transmembrane region" description="Helical" evidence="4">
    <location>
        <begin position="12"/>
        <end position="44"/>
    </location>
</feature>
<evidence type="ECO:0000256" key="4">
    <source>
        <dbReference type="SAM" id="Phobius"/>
    </source>
</evidence>
<feature type="region of interest" description="Disordered" evidence="3">
    <location>
        <begin position="55"/>
        <end position="76"/>
    </location>
</feature>
<organism evidence="6 7">
    <name type="scientific">Pelagomonas calceolata</name>
    <dbReference type="NCBI Taxonomy" id="35677"/>
    <lineage>
        <taxon>Eukaryota</taxon>
        <taxon>Sar</taxon>
        <taxon>Stramenopiles</taxon>
        <taxon>Ochrophyta</taxon>
        <taxon>Pelagophyceae</taxon>
        <taxon>Pelagomonadales</taxon>
        <taxon>Pelagomonadaceae</taxon>
        <taxon>Pelagomonas</taxon>
    </lineage>
</organism>
<evidence type="ECO:0000256" key="1">
    <source>
        <dbReference type="ARBA" id="ARBA00004370"/>
    </source>
</evidence>
<dbReference type="InterPro" id="IPR031968">
    <property type="entry name" value="VASt"/>
</dbReference>
<dbReference type="EMBL" id="CAKKNE010000002">
    <property type="protein sequence ID" value="CAH0367600.1"/>
    <property type="molecule type" value="Genomic_DNA"/>
</dbReference>
<evidence type="ECO:0000313" key="7">
    <source>
        <dbReference type="Proteomes" id="UP000789595"/>
    </source>
</evidence>
<accession>A0A8J2WVQ9</accession>